<dbReference type="STRING" id="648782.SAMN04488554_1061"/>
<dbReference type="InterPro" id="IPR000182">
    <property type="entry name" value="GNAT_dom"/>
</dbReference>
<evidence type="ECO:0000259" key="1">
    <source>
        <dbReference type="PROSITE" id="PS51186"/>
    </source>
</evidence>
<evidence type="ECO:0000313" key="2">
    <source>
        <dbReference type="EMBL" id="SED91953.1"/>
    </source>
</evidence>
<dbReference type="Proteomes" id="UP000199220">
    <property type="component" value="Unassembled WGS sequence"/>
</dbReference>
<dbReference type="SUPFAM" id="SSF55729">
    <property type="entry name" value="Acyl-CoA N-acyltransferases (Nat)"/>
    <property type="match status" value="1"/>
</dbReference>
<name>A0A1H5ELA7_9MICO</name>
<organism evidence="2 3">
    <name type="scientific">Ruania alba</name>
    <dbReference type="NCBI Taxonomy" id="648782"/>
    <lineage>
        <taxon>Bacteria</taxon>
        <taxon>Bacillati</taxon>
        <taxon>Actinomycetota</taxon>
        <taxon>Actinomycetes</taxon>
        <taxon>Micrococcales</taxon>
        <taxon>Ruaniaceae</taxon>
        <taxon>Ruania</taxon>
    </lineage>
</organism>
<dbReference type="RefSeq" id="WP_089772000.1">
    <property type="nucleotide sequence ID" value="NZ_FNTX01000001.1"/>
</dbReference>
<proteinExistence type="predicted"/>
<dbReference type="EMBL" id="FNTX01000001">
    <property type="protein sequence ID" value="SED91953.1"/>
    <property type="molecule type" value="Genomic_DNA"/>
</dbReference>
<dbReference type="InterPro" id="IPR016181">
    <property type="entry name" value="Acyl_CoA_acyltransferase"/>
</dbReference>
<dbReference type="OrthoDB" id="9814648at2"/>
<dbReference type="Pfam" id="PF13302">
    <property type="entry name" value="Acetyltransf_3"/>
    <property type="match status" value="1"/>
</dbReference>
<accession>A0A1H5ELA7</accession>
<dbReference type="PANTHER" id="PTHR43415">
    <property type="entry name" value="SPERMIDINE N(1)-ACETYLTRANSFERASE"/>
    <property type="match status" value="1"/>
</dbReference>
<evidence type="ECO:0000313" key="3">
    <source>
        <dbReference type="Proteomes" id="UP000199220"/>
    </source>
</evidence>
<feature type="domain" description="N-acetyltransferase" evidence="1">
    <location>
        <begin position="17"/>
        <end position="189"/>
    </location>
</feature>
<sequence>MPEDPWLQVPTLAGDRAVLRGYRDQDLDALVEILTDPDVNRLTGSVHSTAEANTATADRAEVHQWYSTRAEQSGRLDLMIAEAATPEGACVGEVVLNDWDEQNSSCNIRILIGPAGRDRGLGSEAMRLMVDHAFTHLPLHRISLGVFTFNPRAQRVYEKAGFVVEGRERDALRFDDGWVDQVMMSLLRPEWKAAR</sequence>
<dbReference type="Gene3D" id="3.40.630.30">
    <property type="match status" value="1"/>
</dbReference>
<protein>
    <submittedName>
        <fullName evidence="2">Protein N-acetyltransferase, RimJ/RimL family</fullName>
    </submittedName>
</protein>
<keyword evidence="2" id="KW-0808">Transferase</keyword>
<reference evidence="3" key="1">
    <citation type="submission" date="2016-10" db="EMBL/GenBank/DDBJ databases">
        <authorList>
            <person name="Varghese N."/>
            <person name="Submissions S."/>
        </authorList>
    </citation>
    <scope>NUCLEOTIDE SEQUENCE [LARGE SCALE GENOMIC DNA]</scope>
    <source>
        <strain evidence="3">DSM 21368</strain>
    </source>
</reference>
<dbReference type="PANTHER" id="PTHR43415:SF3">
    <property type="entry name" value="GNAT-FAMILY ACETYLTRANSFERASE"/>
    <property type="match status" value="1"/>
</dbReference>
<dbReference type="PROSITE" id="PS51186">
    <property type="entry name" value="GNAT"/>
    <property type="match status" value="1"/>
</dbReference>
<keyword evidence="3" id="KW-1185">Reference proteome</keyword>
<dbReference type="AlphaFoldDB" id="A0A1H5ELA7"/>
<dbReference type="GO" id="GO:0016747">
    <property type="term" value="F:acyltransferase activity, transferring groups other than amino-acyl groups"/>
    <property type="evidence" value="ECO:0007669"/>
    <property type="project" value="InterPro"/>
</dbReference>
<gene>
    <name evidence="2" type="ORF">SAMN04488554_1061</name>
</gene>